<reference evidence="2 3" key="1">
    <citation type="submission" date="2019-09" db="EMBL/GenBank/DDBJ databases">
        <title>Goodfellowia gen. nov., a new genus of the Pseudonocardineae related to Actinoalloteichus, containing Goodfellowia coeruleoviolacea gen. nov., comb. nov. gen. nov., comb. nov.</title>
        <authorList>
            <person name="Labeda D."/>
        </authorList>
    </citation>
    <scope>NUCLEOTIDE SEQUENCE [LARGE SCALE GENOMIC DNA]</scope>
    <source>
        <strain evidence="2 3">AN110305</strain>
    </source>
</reference>
<evidence type="ECO:0000313" key="2">
    <source>
        <dbReference type="EMBL" id="KAA2253598.1"/>
    </source>
</evidence>
<dbReference type="AlphaFoldDB" id="A0A5B2WRJ0"/>
<dbReference type="InterPro" id="IPR052526">
    <property type="entry name" value="HTH-type_Bedaq_tolerance"/>
</dbReference>
<keyword evidence="3" id="KW-1185">Reference proteome</keyword>
<dbReference type="SUPFAM" id="SSF46785">
    <property type="entry name" value="Winged helix' DNA-binding domain"/>
    <property type="match status" value="1"/>
</dbReference>
<sequence length="145" mass="15619">MTASVTSQEALQLVVSLHRLIRSLRYAVSAPSLQPTQLIVLSQLLEQGPLRIGTIANRVRCSQPTATTVVTGLEEGGLVRREPDPADGRATRVVLTELGKETIISMANVEAELLSARMAKLPAAEREQLLALGPVLRQLAETTDD</sequence>
<reference evidence="2 3" key="2">
    <citation type="submission" date="2019-09" db="EMBL/GenBank/DDBJ databases">
        <authorList>
            <person name="Jin C."/>
        </authorList>
    </citation>
    <scope>NUCLEOTIDE SEQUENCE [LARGE SCALE GENOMIC DNA]</scope>
    <source>
        <strain evidence="2 3">AN110305</strain>
    </source>
</reference>
<dbReference type="PROSITE" id="PS50995">
    <property type="entry name" value="HTH_MARR_2"/>
    <property type="match status" value="1"/>
</dbReference>
<dbReference type="InterPro" id="IPR036388">
    <property type="entry name" value="WH-like_DNA-bd_sf"/>
</dbReference>
<dbReference type="PANTHER" id="PTHR39515">
    <property type="entry name" value="CONSERVED PROTEIN"/>
    <property type="match status" value="1"/>
</dbReference>
<feature type="domain" description="HTH marR-type" evidence="1">
    <location>
        <begin position="10"/>
        <end position="138"/>
    </location>
</feature>
<name>A0A5B2WRJ0_9PSEU</name>
<dbReference type="OrthoDB" id="3216907at2"/>
<dbReference type="RefSeq" id="WP_149853762.1">
    <property type="nucleotide sequence ID" value="NZ_VUOB01000065.1"/>
</dbReference>
<proteinExistence type="predicted"/>
<protein>
    <submittedName>
        <fullName evidence="2">MarR family transcriptional regulator</fullName>
    </submittedName>
</protein>
<dbReference type="SMART" id="SM00347">
    <property type="entry name" value="HTH_MARR"/>
    <property type="match status" value="1"/>
</dbReference>
<dbReference type="GO" id="GO:0003700">
    <property type="term" value="F:DNA-binding transcription factor activity"/>
    <property type="evidence" value="ECO:0007669"/>
    <property type="project" value="InterPro"/>
</dbReference>
<dbReference type="EMBL" id="VUOB01000065">
    <property type="protein sequence ID" value="KAA2253598.1"/>
    <property type="molecule type" value="Genomic_DNA"/>
</dbReference>
<dbReference type="InterPro" id="IPR000835">
    <property type="entry name" value="HTH_MarR-typ"/>
</dbReference>
<dbReference type="Proteomes" id="UP000323454">
    <property type="component" value="Unassembled WGS sequence"/>
</dbReference>
<evidence type="ECO:0000313" key="3">
    <source>
        <dbReference type="Proteomes" id="UP000323454"/>
    </source>
</evidence>
<dbReference type="InterPro" id="IPR036390">
    <property type="entry name" value="WH_DNA-bd_sf"/>
</dbReference>
<gene>
    <name evidence="2" type="ORF">F0L68_32870</name>
</gene>
<dbReference type="Pfam" id="PF01047">
    <property type="entry name" value="MarR"/>
    <property type="match status" value="1"/>
</dbReference>
<dbReference type="PANTHER" id="PTHR39515:SF2">
    <property type="entry name" value="HTH-TYPE TRANSCRIPTIONAL REGULATOR RV0880"/>
    <property type="match status" value="1"/>
</dbReference>
<comment type="caution">
    <text evidence="2">The sequence shown here is derived from an EMBL/GenBank/DDBJ whole genome shotgun (WGS) entry which is preliminary data.</text>
</comment>
<organism evidence="2 3">
    <name type="scientific">Solihabitans fulvus</name>
    <dbReference type="NCBI Taxonomy" id="1892852"/>
    <lineage>
        <taxon>Bacteria</taxon>
        <taxon>Bacillati</taxon>
        <taxon>Actinomycetota</taxon>
        <taxon>Actinomycetes</taxon>
        <taxon>Pseudonocardiales</taxon>
        <taxon>Pseudonocardiaceae</taxon>
        <taxon>Solihabitans</taxon>
    </lineage>
</organism>
<evidence type="ECO:0000259" key="1">
    <source>
        <dbReference type="PROSITE" id="PS50995"/>
    </source>
</evidence>
<dbReference type="Gene3D" id="1.10.10.10">
    <property type="entry name" value="Winged helix-like DNA-binding domain superfamily/Winged helix DNA-binding domain"/>
    <property type="match status" value="1"/>
</dbReference>
<accession>A0A5B2WRJ0</accession>